<evidence type="ECO:0000256" key="1">
    <source>
        <dbReference type="SAM" id="Phobius"/>
    </source>
</evidence>
<keyword evidence="1" id="KW-0812">Transmembrane</keyword>
<proteinExistence type="predicted"/>
<sequence>MNHRYMEIYVFWGVKIAFYGILIAITILIAIGTIVQYINYIDSTESINSYLNSYICHLNLGIQERLLSKSNISTIYIDNLKSIGLIDRFSVKEYQNRQFVVVECS</sequence>
<name>A0A218NMB0_9ARCH</name>
<keyword evidence="1" id="KW-0472">Membrane</keyword>
<dbReference type="Proteomes" id="UP000197679">
    <property type="component" value="Chromosome"/>
</dbReference>
<feature type="transmembrane region" description="Helical" evidence="1">
    <location>
        <begin position="12"/>
        <end position="38"/>
    </location>
</feature>
<keyword evidence="3" id="KW-1185">Reference proteome</keyword>
<evidence type="ECO:0000313" key="3">
    <source>
        <dbReference type="Proteomes" id="UP000197679"/>
    </source>
</evidence>
<evidence type="ECO:0000313" key="2">
    <source>
        <dbReference type="EMBL" id="ASI13591.1"/>
    </source>
</evidence>
<organism evidence="2 3">
    <name type="scientific">Candidatus Mancarchaeum acidiphilum</name>
    <dbReference type="NCBI Taxonomy" id="1920749"/>
    <lineage>
        <taxon>Archaea</taxon>
        <taxon>Candidatus Micrarchaeota</taxon>
        <taxon>Candidatus Mancarchaeum</taxon>
    </lineage>
</organism>
<protein>
    <submittedName>
        <fullName evidence="2">Uncharacterized protein</fullName>
    </submittedName>
</protein>
<dbReference type="AlphaFoldDB" id="A0A218NMB0"/>
<gene>
    <name evidence="2" type="ORF">Mia14_0260</name>
</gene>
<accession>A0A218NMB0</accession>
<reference evidence="2 3" key="1">
    <citation type="journal article" date="2017" name="Nat. Commun.">
        <title>'ARMAN' archaea depend on association with euryarchaeal host in culture and in situ.</title>
        <authorList>
            <person name="Golyshina O."/>
            <person name="Toshchakov S."/>
            <person name="Makarova K."/>
            <person name="Gavrilov S."/>
            <person name="Korzhenkov A."/>
            <person name="La Cono V."/>
            <person name="Arcadi E."/>
            <person name="Nechitaylo T."/>
            <person name="Ferrer M."/>
            <person name="Kublanov I."/>
            <person name="Wolf Y."/>
            <person name="Yakimov M."/>
            <person name="Golyshin P."/>
            <person name="Slesarev A."/>
            <person name="Kozyavkin S."/>
        </authorList>
    </citation>
    <scope>NUCLEOTIDE SEQUENCE [LARGE SCALE GENOMIC DNA]</scope>
    <source>
        <strain evidence="2 3">Mia14</strain>
    </source>
</reference>
<dbReference type="KEGG" id="marh:Mia14_0260"/>
<keyword evidence="1" id="KW-1133">Transmembrane helix</keyword>
<dbReference type="EMBL" id="CP019964">
    <property type="protein sequence ID" value="ASI13591.1"/>
    <property type="molecule type" value="Genomic_DNA"/>
</dbReference>